<dbReference type="Pfam" id="PF04199">
    <property type="entry name" value="Cyclase"/>
    <property type="match status" value="1"/>
</dbReference>
<keyword evidence="2" id="KW-1185">Reference proteome</keyword>
<dbReference type="InterPro" id="IPR037175">
    <property type="entry name" value="KFase_sf"/>
</dbReference>
<protein>
    <recommendedName>
        <fullName evidence="3">Cyclase</fullName>
    </recommendedName>
</protein>
<dbReference type="PANTHER" id="PTHR31118">
    <property type="entry name" value="CYCLASE-LIKE PROTEIN 2"/>
    <property type="match status" value="1"/>
</dbReference>
<dbReference type="RefSeq" id="WP_069203468.1">
    <property type="nucleotide sequence ID" value="NZ_CP014168.1"/>
</dbReference>
<dbReference type="Gene3D" id="3.50.30.50">
    <property type="entry name" value="Putative cyclase"/>
    <property type="match status" value="1"/>
</dbReference>
<dbReference type="Proteomes" id="UP000094256">
    <property type="component" value="Chromosome"/>
</dbReference>
<dbReference type="KEGG" id="span:AWL63_01705"/>
<dbReference type="AlphaFoldDB" id="A0A1B3Z627"/>
<organism evidence="1 2">
    <name type="scientific">Sphingomonas panacis</name>
    <dbReference type="NCBI Taxonomy" id="1560345"/>
    <lineage>
        <taxon>Bacteria</taxon>
        <taxon>Pseudomonadati</taxon>
        <taxon>Pseudomonadota</taxon>
        <taxon>Alphaproteobacteria</taxon>
        <taxon>Sphingomonadales</taxon>
        <taxon>Sphingomonadaceae</taxon>
        <taxon>Sphingomonas</taxon>
    </lineage>
</organism>
<evidence type="ECO:0008006" key="3">
    <source>
        <dbReference type="Google" id="ProtNLM"/>
    </source>
</evidence>
<sequence>MCDQCPKAADGWLGWIELPPPAPVVPTGDWIDLTYPVSAEMPCASIFPKPSFQRLRSLPDDPFNVTEIRMVAHSGTHVDAPLHYFAQSPDMAAIPLDRLRGAGVVWRIEAEPDQVIGADVLAACRPLLRAGDMLALDTGWAARFGTPDYERHPSLDVEAAAWLVERRIKLLACDFATPDLVYHLRQPGFDWPVHRALLSRGILICEHLTGHAALAGRRVEFQVAALPIVNGDGAPARVMARPVEDRG</sequence>
<dbReference type="GO" id="GO:0019441">
    <property type="term" value="P:L-tryptophan catabolic process to kynurenine"/>
    <property type="evidence" value="ECO:0007669"/>
    <property type="project" value="InterPro"/>
</dbReference>
<reference evidence="1 2" key="1">
    <citation type="submission" date="2016-01" db="EMBL/GenBank/DDBJ databases">
        <title>Complete genome and mega plasmid sequence of Sphingomonas panacis DCY99 elicits systemic resistance in rice to Xanthomonas oryzae.</title>
        <authorList>
            <person name="Kim Y.J."/>
            <person name="Yang D.C."/>
            <person name="Sing P."/>
        </authorList>
    </citation>
    <scope>NUCLEOTIDE SEQUENCE [LARGE SCALE GENOMIC DNA]</scope>
    <source>
        <strain evidence="1 2">DCY99</strain>
    </source>
</reference>
<dbReference type="OrthoDB" id="9777007at2"/>
<evidence type="ECO:0000313" key="2">
    <source>
        <dbReference type="Proteomes" id="UP000094256"/>
    </source>
</evidence>
<dbReference type="STRING" id="1560345.AWL63_01705"/>
<proteinExistence type="predicted"/>
<dbReference type="SUPFAM" id="SSF102198">
    <property type="entry name" value="Putative cyclase"/>
    <property type="match status" value="1"/>
</dbReference>
<dbReference type="InterPro" id="IPR007325">
    <property type="entry name" value="KFase/CYL"/>
</dbReference>
<name>A0A1B3Z627_9SPHN</name>
<accession>A0A1B3Z627</accession>
<dbReference type="GO" id="GO:0004061">
    <property type="term" value="F:arylformamidase activity"/>
    <property type="evidence" value="ECO:0007669"/>
    <property type="project" value="InterPro"/>
</dbReference>
<gene>
    <name evidence="1" type="ORF">AWL63_01705</name>
</gene>
<evidence type="ECO:0000313" key="1">
    <source>
        <dbReference type="EMBL" id="AOH82883.1"/>
    </source>
</evidence>
<dbReference type="EMBL" id="CP014168">
    <property type="protein sequence ID" value="AOH82883.1"/>
    <property type="molecule type" value="Genomic_DNA"/>
</dbReference>
<dbReference type="PANTHER" id="PTHR31118:SF32">
    <property type="entry name" value="KYNURENINE FORMAMIDASE"/>
    <property type="match status" value="1"/>
</dbReference>